<evidence type="ECO:0000256" key="1">
    <source>
        <dbReference type="ARBA" id="ARBA00022946"/>
    </source>
</evidence>
<accession>A0ABX0ACF4</accession>
<keyword evidence="3" id="KW-1185">Reference proteome</keyword>
<dbReference type="PANTHER" id="PTHR22602">
    <property type="entry name" value="TRANSFERASE CAF17, MITOCHONDRIAL-RELATED"/>
    <property type="match status" value="1"/>
</dbReference>
<dbReference type="Gene3D" id="2.40.30.160">
    <property type="match status" value="1"/>
</dbReference>
<dbReference type="PANTHER" id="PTHR22602:SF0">
    <property type="entry name" value="TRANSFERASE CAF17, MITOCHONDRIAL-RELATED"/>
    <property type="match status" value="1"/>
</dbReference>
<keyword evidence="1" id="KW-0809">Transit peptide</keyword>
<proteinExistence type="predicted"/>
<dbReference type="RefSeq" id="WP_162349162.1">
    <property type="nucleotide sequence ID" value="NZ_QOVG01000004.1"/>
</dbReference>
<organism evidence="2 3">
    <name type="scientific">Pseudoxanthomonas gei</name>
    <dbReference type="NCBI Taxonomy" id="1383030"/>
    <lineage>
        <taxon>Bacteria</taxon>
        <taxon>Pseudomonadati</taxon>
        <taxon>Pseudomonadota</taxon>
        <taxon>Gammaproteobacteria</taxon>
        <taxon>Lysobacterales</taxon>
        <taxon>Lysobacteraceae</taxon>
        <taxon>Pseudoxanthomonas</taxon>
    </lineage>
</organism>
<dbReference type="Gene3D" id="3.30.1360.120">
    <property type="entry name" value="Probable tRNA modification gtpase trme, domain 1"/>
    <property type="match status" value="1"/>
</dbReference>
<dbReference type="InterPro" id="IPR045179">
    <property type="entry name" value="YgfZ/GcvT"/>
</dbReference>
<dbReference type="NCBIfam" id="TIGR03317">
    <property type="entry name" value="ygfZ_signature"/>
    <property type="match status" value="1"/>
</dbReference>
<dbReference type="InterPro" id="IPR027266">
    <property type="entry name" value="TrmE/GcvT-like"/>
</dbReference>
<dbReference type="EMBL" id="QOVG01000004">
    <property type="protein sequence ID" value="NDK38583.1"/>
    <property type="molecule type" value="Genomic_DNA"/>
</dbReference>
<gene>
    <name evidence="2" type="ORF">DT603_06980</name>
</gene>
<protein>
    <submittedName>
        <fullName evidence="2">Folate-binding protein</fullName>
    </submittedName>
</protein>
<dbReference type="InterPro" id="IPR017703">
    <property type="entry name" value="YgfZ/GCV_T_CS"/>
</dbReference>
<dbReference type="SUPFAM" id="SSF103025">
    <property type="entry name" value="Folate-binding domain"/>
    <property type="match status" value="1"/>
</dbReference>
<sequence length="288" mass="30991">MPDNLPATSSPFLPLSDHALVALDGPDAIAFAQAQFANDVSGLADLHWQWNTWLTPKGRVIAVFALLRLAADRILLVLPDTAAAELATELQRYVFRRKLKITARADLQVGGAFVKSGRAGNARIGMSGDTIELDYGDEAVARTLVIVQSPLLALDAGFERRWFASDLQAGLPRLPAQQREQWTPQQLSLDRLQAFSVKKGCYPGQEIVARTHFLGKAKRGIALFEADASVEAGMDVGDGERTVGSIISVVQDQTTLALAVLPLDRSAAPLHAGAAVLRGIPLRDGLVR</sequence>
<comment type="caution">
    <text evidence="2">The sequence shown here is derived from an EMBL/GenBank/DDBJ whole genome shotgun (WGS) entry which is preliminary data.</text>
</comment>
<dbReference type="Proteomes" id="UP001429354">
    <property type="component" value="Unassembled WGS sequence"/>
</dbReference>
<reference evidence="2 3" key="1">
    <citation type="submission" date="2018-07" db="EMBL/GenBank/DDBJ databases">
        <title>Whole genome Sequencing of Pseudoxanthomonas gei KCTC 32298 (T).</title>
        <authorList>
            <person name="Kumar S."/>
            <person name="Bansal K."/>
            <person name="Kaur A."/>
            <person name="Patil P."/>
            <person name="Sharma S."/>
            <person name="Patil P.B."/>
        </authorList>
    </citation>
    <scope>NUCLEOTIDE SEQUENCE [LARGE SCALE GENOMIC DNA]</scope>
    <source>
        <strain evidence="2 3">KCTC 32298</strain>
    </source>
</reference>
<evidence type="ECO:0000313" key="2">
    <source>
        <dbReference type="EMBL" id="NDK38583.1"/>
    </source>
</evidence>
<evidence type="ECO:0000313" key="3">
    <source>
        <dbReference type="Proteomes" id="UP001429354"/>
    </source>
</evidence>
<name>A0ABX0ACF4_9GAMM</name>